<keyword evidence="3" id="KW-1185">Reference proteome</keyword>
<organism evidence="2 3">
    <name type="scientific">Arachis hypogaea</name>
    <name type="common">Peanut</name>
    <dbReference type="NCBI Taxonomy" id="3818"/>
    <lineage>
        <taxon>Eukaryota</taxon>
        <taxon>Viridiplantae</taxon>
        <taxon>Streptophyta</taxon>
        <taxon>Embryophyta</taxon>
        <taxon>Tracheophyta</taxon>
        <taxon>Spermatophyta</taxon>
        <taxon>Magnoliopsida</taxon>
        <taxon>eudicotyledons</taxon>
        <taxon>Gunneridae</taxon>
        <taxon>Pentapetalae</taxon>
        <taxon>rosids</taxon>
        <taxon>fabids</taxon>
        <taxon>Fabales</taxon>
        <taxon>Fabaceae</taxon>
        <taxon>Papilionoideae</taxon>
        <taxon>50 kb inversion clade</taxon>
        <taxon>dalbergioids sensu lato</taxon>
        <taxon>Dalbergieae</taxon>
        <taxon>Pterocarpus clade</taxon>
        <taxon>Arachis</taxon>
    </lineage>
</organism>
<evidence type="ECO:0000313" key="3">
    <source>
        <dbReference type="Proteomes" id="UP000289738"/>
    </source>
</evidence>
<accession>A0A444YXZ7</accession>
<dbReference type="EMBL" id="SDMP01000015">
    <property type="protein sequence ID" value="RYR06798.1"/>
    <property type="molecule type" value="Genomic_DNA"/>
</dbReference>
<evidence type="ECO:0000256" key="1">
    <source>
        <dbReference type="SAM" id="MobiDB-lite"/>
    </source>
</evidence>
<feature type="region of interest" description="Disordered" evidence="1">
    <location>
        <begin position="134"/>
        <end position="153"/>
    </location>
</feature>
<gene>
    <name evidence="2" type="ORF">Ahy_B05g074116</name>
</gene>
<reference evidence="2 3" key="1">
    <citation type="submission" date="2019-01" db="EMBL/GenBank/DDBJ databases">
        <title>Sequencing of cultivated peanut Arachis hypogaea provides insights into genome evolution and oil improvement.</title>
        <authorList>
            <person name="Chen X."/>
        </authorList>
    </citation>
    <scope>NUCLEOTIDE SEQUENCE [LARGE SCALE GENOMIC DNA]</scope>
    <source>
        <strain evidence="3">cv. Fuhuasheng</strain>
        <tissue evidence="2">Leaves</tissue>
    </source>
</reference>
<proteinExistence type="predicted"/>
<name>A0A444YXZ7_ARAHY</name>
<protein>
    <submittedName>
        <fullName evidence="2">Uncharacterized protein</fullName>
    </submittedName>
</protein>
<dbReference type="AlphaFoldDB" id="A0A444YXZ7"/>
<sequence length="153" mass="18344">MTIWPDSLSVKNLYGTRLNLTIKKIFDHQMARQLQHMLEDIRKHRDYLTIWLHPNIKKSLYVHWETDEGFKYHRLTNKANRAWLGRQNILFKSLDRDATIAETFKYTHTLEENKERFAYQWATNHYERSCTERLEAATQQSQRTDDDGNNSAA</sequence>
<dbReference type="Proteomes" id="UP000289738">
    <property type="component" value="Chromosome B05"/>
</dbReference>
<comment type="caution">
    <text evidence="2">The sequence shown here is derived from an EMBL/GenBank/DDBJ whole genome shotgun (WGS) entry which is preliminary data.</text>
</comment>
<evidence type="ECO:0000313" key="2">
    <source>
        <dbReference type="EMBL" id="RYR06798.1"/>
    </source>
</evidence>